<evidence type="ECO:0000256" key="7">
    <source>
        <dbReference type="ARBA" id="ARBA00023042"/>
    </source>
</evidence>
<proteinExistence type="predicted"/>
<dbReference type="EMBL" id="JABXXO010000005">
    <property type="protein sequence ID" value="KAF7777475.1"/>
    <property type="molecule type" value="Genomic_DNA"/>
</dbReference>
<comment type="caution">
    <text evidence="14">The sequence shown here is derived from an EMBL/GenBank/DDBJ whole genome shotgun (WGS) entry which is preliminary data.</text>
</comment>
<evidence type="ECO:0000256" key="6">
    <source>
        <dbReference type="ARBA" id="ARBA00022884"/>
    </source>
</evidence>
<name>A0A8H7KI75_AGABI</name>
<dbReference type="SUPFAM" id="SSF53335">
    <property type="entry name" value="S-adenosyl-L-methionine-dependent methyltransferases"/>
    <property type="match status" value="1"/>
</dbReference>
<dbReference type="PANTHER" id="PTHR12189:SF2">
    <property type="entry name" value="MRNA CAP GUANINE-N7 METHYLTRANSFERASE"/>
    <property type="match status" value="1"/>
</dbReference>
<evidence type="ECO:0000256" key="3">
    <source>
        <dbReference type="ARBA" id="ARBA00022603"/>
    </source>
</evidence>
<keyword evidence="7" id="KW-0507">mRNA processing</keyword>
<evidence type="ECO:0000259" key="13">
    <source>
        <dbReference type="PROSITE" id="PS51562"/>
    </source>
</evidence>
<dbReference type="CDD" id="cd02440">
    <property type="entry name" value="AdoMet_MTases"/>
    <property type="match status" value="1"/>
</dbReference>
<evidence type="ECO:0000256" key="1">
    <source>
        <dbReference type="ARBA" id="ARBA00003378"/>
    </source>
</evidence>
<evidence type="ECO:0000256" key="4">
    <source>
        <dbReference type="ARBA" id="ARBA00022679"/>
    </source>
</evidence>
<comment type="function">
    <text evidence="1">Responsible for methylating the 5'-cap structure of mRNAs.</text>
</comment>
<evidence type="ECO:0000256" key="9">
    <source>
        <dbReference type="ARBA" id="ARBA00033387"/>
    </source>
</evidence>
<dbReference type="InterPro" id="IPR039753">
    <property type="entry name" value="RG7MT1"/>
</dbReference>
<feature type="compositionally biased region" description="Low complexity" evidence="12">
    <location>
        <begin position="113"/>
        <end position="127"/>
    </location>
</feature>
<dbReference type="AlphaFoldDB" id="A0A8H7KI75"/>
<evidence type="ECO:0000256" key="12">
    <source>
        <dbReference type="SAM" id="MobiDB-lite"/>
    </source>
</evidence>
<protein>
    <recommendedName>
        <fullName evidence="11">mRNA cap guanine-N(7) methyltransferase</fullName>
        <ecNumber evidence="2">2.1.1.56</ecNumber>
    </recommendedName>
    <alternativeName>
        <fullName evidence="8">mRNA (guanine-N(7))-methyltransferase</fullName>
    </alternativeName>
    <alternativeName>
        <fullName evidence="9">mRNA cap methyltransferase</fullName>
    </alternativeName>
</protein>
<feature type="region of interest" description="Disordered" evidence="12">
    <location>
        <begin position="1"/>
        <end position="160"/>
    </location>
</feature>
<sequence length="512" mass="57398">MPAFDPVRDAVLNSPVEQSKSPFLAARRQRSPASQSPSMARRATDLAMLLNADAAPPPHRPNPSTLSHILHDDDKLAAAPPLRRSAQQHQFELPGSHFAYPPERSPSPGRLFPDSPRSRPSSSSSFAQPPPSTARNTSSPAHVPSTLPYNPTKRITPPDSMLIPLSPVEMKMYRNFCGKGASRLLKRKRSASDEPEQPSAKRHAGDVGVVVDHYNSRPDVGVVQRGESPIIGLKNFNNWVKSVLITRFAHPVLAHSAYGQGRSKGKVLDMGCGKGGDLTKWAKARIKELLAVDIAAVSVDQARERWHTSKGHRFDASFAALDCYVESISRAFPPAKLAQPFDVVSMQFCMHYAFETIQKARCMLDNVSRFLRPGGVFVGTIPNSDLLLKQLQSRQGKEPVFGNDVYTIRFEDPNHKGLFGHKYTFFLRDAVENVPEYVVVWDNFVQMAREYKLDLLYRKPFHDVFVENQEDPELKALLFRMKVVDKDGKRTMDDAQWEATNIYIAFAFQKRQ</sequence>
<comment type="catalytic activity">
    <reaction evidence="10">
        <text>a 5'-end (5'-triphosphoguanosine)-ribonucleoside in mRNA + S-adenosyl-L-methionine = a 5'-end (N(7)-methyl 5'-triphosphoguanosine)-ribonucleoside in mRNA + S-adenosyl-L-homocysteine</text>
        <dbReference type="Rhea" id="RHEA:67008"/>
        <dbReference type="Rhea" id="RHEA-COMP:17166"/>
        <dbReference type="Rhea" id="RHEA-COMP:17167"/>
        <dbReference type="ChEBI" id="CHEBI:57856"/>
        <dbReference type="ChEBI" id="CHEBI:59789"/>
        <dbReference type="ChEBI" id="CHEBI:156461"/>
        <dbReference type="ChEBI" id="CHEBI:167617"/>
        <dbReference type="EC" id="2.1.1.56"/>
    </reaction>
</comment>
<keyword evidence="4" id="KW-0808">Transferase</keyword>
<dbReference type="GO" id="GO:0005634">
    <property type="term" value="C:nucleus"/>
    <property type="evidence" value="ECO:0007669"/>
    <property type="project" value="TreeGrafter"/>
</dbReference>
<feature type="domain" description="MRNA cap 0 methyltransferase" evidence="13">
    <location>
        <begin position="228"/>
        <end position="511"/>
    </location>
</feature>
<keyword evidence="3" id="KW-0489">Methyltransferase</keyword>
<dbReference type="InterPro" id="IPR029063">
    <property type="entry name" value="SAM-dependent_MTases_sf"/>
</dbReference>
<evidence type="ECO:0000256" key="8">
    <source>
        <dbReference type="ARBA" id="ARBA00032772"/>
    </source>
</evidence>
<feature type="compositionally biased region" description="Low complexity" evidence="12">
    <location>
        <begin position="31"/>
        <end position="41"/>
    </location>
</feature>
<evidence type="ECO:0000256" key="11">
    <source>
        <dbReference type="ARBA" id="ARBA00049739"/>
    </source>
</evidence>
<evidence type="ECO:0000313" key="15">
    <source>
        <dbReference type="Proteomes" id="UP000629468"/>
    </source>
</evidence>
<keyword evidence="6" id="KW-0694">RNA-binding</keyword>
<keyword evidence="7" id="KW-0506">mRNA capping</keyword>
<accession>A0A8H7KI75</accession>
<evidence type="ECO:0000256" key="5">
    <source>
        <dbReference type="ARBA" id="ARBA00022691"/>
    </source>
</evidence>
<dbReference type="PANTHER" id="PTHR12189">
    <property type="entry name" value="MRNA GUANINE-7- METHYLTRANSFERASE"/>
    <property type="match status" value="1"/>
</dbReference>
<dbReference type="Gene3D" id="3.40.50.150">
    <property type="entry name" value="Vaccinia Virus protein VP39"/>
    <property type="match status" value="1"/>
</dbReference>
<dbReference type="GO" id="GO:0003723">
    <property type="term" value="F:RNA binding"/>
    <property type="evidence" value="ECO:0007669"/>
    <property type="project" value="UniProtKB-KW"/>
</dbReference>
<keyword evidence="5" id="KW-0949">S-adenosyl-L-methionine</keyword>
<evidence type="ECO:0000256" key="2">
    <source>
        <dbReference type="ARBA" id="ARBA00011926"/>
    </source>
</evidence>
<dbReference type="PROSITE" id="PS51562">
    <property type="entry name" value="RNA_CAP0_MT"/>
    <property type="match status" value="1"/>
</dbReference>
<dbReference type="Pfam" id="PF03291">
    <property type="entry name" value="mRNA_G-N7_MeTrfase"/>
    <property type="match status" value="1"/>
</dbReference>
<dbReference type="InterPro" id="IPR004971">
    <property type="entry name" value="mRNA_G-N7_MeTrfase_dom"/>
</dbReference>
<gene>
    <name evidence="14" type="ORF">Agabi119p4_3547</name>
</gene>
<evidence type="ECO:0000313" key="14">
    <source>
        <dbReference type="EMBL" id="KAF7777475.1"/>
    </source>
</evidence>
<dbReference type="EC" id="2.1.1.56" evidence="2"/>
<dbReference type="GO" id="GO:0004482">
    <property type="term" value="F:mRNA 5'-cap (guanine-N7-)-methyltransferase activity"/>
    <property type="evidence" value="ECO:0007669"/>
    <property type="project" value="UniProtKB-EC"/>
</dbReference>
<dbReference type="Proteomes" id="UP000629468">
    <property type="component" value="Unassembled WGS sequence"/>
</dbReference>
<reference evidence="14 15" key="1">
    <citation type="journal article" name="Sci. Rep.">
        <title>Telomere-to-telomere assembled and centromere annotated genomes of the two main subspecies of the button mushroom Agaricus bisporus reveal especially polymorphic chromosome ends.</title>
        <authorList>
            <person name="Sonnenberg A.S.M."/>
            <person name="Sedaghat-Telgerd N."/>
            <person name="Lavrijssen B."/>
            <person name="Ohm R.A."/>
            <person name="Hendrickx P.M."/>
            <person name="Scholtmeijer K."/>
            <person name="Baars J.J.P."/>
            <person name="van Peer A."/>
        </authorList>
    </citation>
    <scope>NUCLEOTIDE SEQUENCE [LARGE SCALE GENOMIC DNA]</scope>
    <source>
        <strain evidence="14 15">H119_p4</strain>
    </source>
</reference>
<organism evidence="14 15">
    <name type="scientific">Agaricus bisporus var. burnettii</name>
    <dbReference type="NCBI Taxonomy" id="192524"/>
    <lineage>
        <taxon>Eukaryota</taxon>
        <taxon>Fungi</taxon>
        <taxon>Dikarya</taxon>
        <taxon>Basidiomycota</taxon>
        <taxon>Agaricomycotina</taxon>
        <taxon>Agaricomycetes</taxon>
        <taxon>Agaricomycetidae</taxon>
        <taxon>Agaricales</taxon>
        <taxon>Agaricineae</taxon>
        <taxon>Agaricaceae</taxon>
        <taxon>Agaricus</taxon>
    </lineage>
</organism>
<evidence type="ECO:0000256" key="10">
    <source>
        <dbReference type="ARBA" id="ARBA00044712"/>
    </source>
</evidence>